<keyword evidence="3" id="KW-1185">Reference proteome</keyword>
<proteinExistence type="predicted"/>
<dbReference type="EMBL" id="MF629150">
    <property type="protein sequence ID" value="ATU47047.1"/>
    <property type="molecule type" value="Genomic_DNA"/>
</dbReference>
<reference evidence="2 3" key="1">
    <citation type="journal article" date="2018" name="ISME J.">
        <title>Characterization of ecologically diverse viruses infecting co-occurring strains of cosmopolitan hyperhalophilic Bacteroidetes.</title>
        <authorList>
            <person name="Villamor J."/>
            <person name="Ramos-Barbero M.D."/>
            <person name="Gonzalez-Torres P."/>
            <person name="Gabaldon T."/>
            <person name="Rossello-Mora R."/>
            <person name="Meseguer I."/>
            <person name="Martinez-Garcia M."/>
            <person name="Santos F."/>
            <person name="Anton J."/>
        </authorList>
    </citation>
    <scope>NUCLEOTIDE SEQUENCE [LARGE SCALE GENOMIC DNA]</scope>
    <source>
        <strain evidence="2">SRUTV-1</strain>
    </source>
</reference>
<feature type="region of interest" description="Disordered" evidence="1">
    <location>
        <begin position="64"/>
        <end position="84"/>
    </location>
</feature>
<dbReference type="Proteomes" id="UP000262103">
    <property type="component" value="Segment"/>
</dbReference>
<dbReference type="RefSeq" id="YP_009639618.1">
    <property type="nucleotide sequence ID" value="NC_042353.1"/>
</dbReference>
<evidence type="ECO:0000313" key="3">
    <source>
        <dbReference type="Proteomes" id="UP000262103"/>
    </source>
</evidence>
<sequence length="84" mass="9294">MKQHKKYGYLIGVSVPIEDIEADASVFDEAFDKATEIRGAHGHASLVNLRANGRLYVFPADMNDPATNLEPNAPDRQQQIDAQL</sequence>
<feature type="compositionally biased region" description="Polar residues" evidence="1">
    <location>
        <begin position="65"/>
        <end position="84"/>
    </location>
</feature>
<protein>
    <submittedName>
        <fullName evidence="2">Uncharacterized protein</fullName>
    </submittedName>
</protein>
<dbReference type="GeneID" id="40236416"/>
<accession>A0A2D3FAK6</accession>
<evidence type="ECO:0000313" key="2">
    <source>
        <dbReference type="EMBL" id="ATU47047.1"/>
    </source>
</evidence>
<organism evidence="2 3">
    <name type="scientific">Salinibacter phage SRUTV-1</name>
    <dbReference type="NCBI Taxonomy" id="2684227"/>
    <lineage>
        <taxon>Viruses</taxon>
        <taxon>Duplodnaviria</taxon>
        <taxon>Heunggongvirae</taxon>
        <taxon>Uroviricota</taxon>
        <taxon>Caudoviricetes</taxon>
        <taxon>Kairosalinivirus</taxon>
        <taxon>Kairosalinivirus SRUTV1</taxon>
    </lineage>
</organism>
<dbReference type="KEGG" id="vg:40236416"/>
<evidence type="ECO:0000256" key="1">
    <source>
        <dbReference type="SAM" id="MobiDB-lite"/>
    </source>
</evidence>
<name>A0A2D3FAK6_9CAUD</name>